<name>A0A2X0MC94_9BASI</name>
<proteinExistence type="predicted"/>
<dbReference type="EMBL" id="FMWP01000107">
    <property type="protein sequence ID" value="SDA00045.1"/>
    <property type="molecule type" value="Genomic_DNA"/>
</dbReference>
<keyword evidence="2" id="KW-0472">Membrane</keyword>
<evidence type="ECO:0000313" key="4">
    <source>
        <dbReference type="Proteomes" id="UP000249723"/>
    </source>
</evidence>
<keyword evidence="4" id="KW-1185">Reference proteome</keyword>
<organism evidence="3 4">
    <name type="scientific">Microbotryum saponariae</name>
    <dbReference type="NCBI Taxonomy" id="289078"/>
    <lineage>
        <taxon>Eukaryota</taxon>
        <taxon>Fungi</taxon>
        <taxon>Dikarya</taxon>
        <taxon>Basidiomycota</taxon>
        <taxon>Pucciniomycotina</taxon>
        <taxon>Microbotryomycetes</taxon>
        <taxon>Microbotryales</taxon>
        <taxon>Microbotryaceae</taxon>
        <taxon>Microbotryum</taxon>
    </lineage>
</organism>
<protein>
    <submittedName>
        <fullName evidence="3">BZ3500_MvSof-1268-A1-R1_Chr9g10409 protein</fullName>
    </submittedName>
</protein>
<feature type="compositionally biased region" description="Basic and acidic residues" evidence="1">
    <location>
        <begin position="9"/>
        <end position="18"/>
    </location>
</feature>
<gene>
    <name evidence="3" type="ORF">BZ3500_MVSOF-1268-A1-R1_CHR9G10409</name>
</gene>
<feature type="region of interest" description="Disordered" evidence="1">
    <location>
        <begin position="1"/>
        <end position="22"/>
    </location>
</feature>
<feature type="transmembrane region" description="Helical" evidence="2">
    <location>
        <begin position="141"/>
        <end position="161"/>
    </location>
</feature>
<reference evidence="4" key="1">
    <citation type="submission" date="2016-10" db="EMBL/GenBank/DDBJ databases">
        <authorList>
            <person name="Jeantristanb JTB J.-T."/>
            <person name="Ricardo R."/>
        </authorList>
    </citation>
    <scope>NUCLEOTIDE SEQUENCE [LARGE SCALE GENOMIC DNA]</scope>
</reference>
<keyword evidence="2" id="KW-0812">Transmembrane</keyword>
<dbReference type="AlphaFoldDB" id="A0A2X0MC94"/>
<evidence type="ECO:0000256" key="2">
    <source>
        <dbReference type="SAM" id="Phobius"/>
    </source>
</evidence>
<evidence type="ECO:0000313" key="3">
    <source>
        <dbReference type="EMBL" id="SDA00045.1"/>
    </source>
</evidence>
<accession>A0A2X0MC94</accession>
<evidence type="ECO:0000256" key="1">
    <source>
        <dbReference type="SAM" id="MobiDB-lite"/>
    </source>
</evidence>
<feature type="transmembrane region" description="Helical" evidence="2">
    <location>
        <begin position="78"/>
        <end position="96"/>
    </location>
</feature>
<dbReference type="OrthoDB" id="2522336at2759"/>
<sequence>MARSPKSYDPSEPRDPKKALPYTYPYSDNIVAGLKKRIRPPSKTKLTPLHLSQPPSTAPDTLAIVAAMFASLAVITRYPVYIYFGFLFSISAINTGKKLDKSRRATSVSGPSYALKVLRLSGLHLLTASLVLWFITGWSGLLFVLTAFLSVYYPLVSGVAVKAPYDFWSKPFPLGLGAGTIPAPRLAQVVEGI</sequence>
<dbReference type="Proteomes" id="UP000249723">
    <property type="component" value="Unassembled WGS sequence"/>
</dbReference>
<keyword evidence="2" id="KW-1133">Transmembrane helix</keyword>